<protein>
    <submittedName>
        <fullName evidence="2">Uncharacterized protein</fullName>
    </submittedName>
</protein>
<name>A0A3L6E263_MAIZE</name>
<dbReference type="Proteomes" id="UP000251960">
    <property type="component" value="Chromosome 7"/>
</dbReference>
<dbReference type="EMBL" id="NCVQ01000008">
    <property type="protein sequence ID" value="PWZ14990.1"/>
    <property type="molecule type" value="Genomic_DNA"/>
</dbReference>
<evidence type="ECO:0000313" key="3">
    <source>
        <dbReference type="Proteomes" id="UP000251960"/>
    </source>
</evidence>
<accession>A0A3L6E4Z3</accession>
<accession>A0A3L6E263</accession>
<sequence>MSSYLVSNSLACT</sequence>
<evidence type="ECO:0000313" key="2">
    <source>
        <dbReference type="EMBL" id="PWZ14991.1"/>
    </source>
</evidence>
<comment type="caution">
    <text evidence="2">The sequence shown here is derived from an EMBL/GenBank/DDBJ whole genome shotgun (WGS) entry which is preliminary data.</text>
</comment>
<dbReference type="EMBL" id="NCVQ01000008">
    <property type="protein sequence ID" value="PWZ14991.1"/>
    <property type="molecule type" value="Genomic_DNA"/>
</dbReference>
<proteinExistence type="predicted"/>
<organism evidence="2">
    <name type="scientific">Zea mays</name>
    <name type="common">Maize</name>
    <dbReference type="NCBI Taxonomy" id="4577"/>
    <lineage>
        <taxon>Eukaryota</taxon>
        <taxon>Viridiplantae</taxon>
        <taxon>Streptophyta</taxon>
        <taxon>Embryophyta</taxon>
        <taxon>Tracheophyta</taxon>
        <taxon>Spermatophyta</taxon>
        <taxon>Magnoliopsida</taxon>
        <taxon>Liliopsida</taxon>
        <taxon>Poales</taxon>
        <taxon>Poaceae</taxon>
        <taxon>PACMAD clade</taxon>
        <taxon>Panicoideae</taxon>
        <taxon>Andropogonodae</taxon>
        <taxon>Andropogoneae</taxon>
        <taxon>Tripsacinae</taxon>
        <taxon>Zea</taxon>
    </lineage>
</organism>
<evidence type="ECO:0000313" key="1">
    <source>
        <dbReference type="EMBL" id="PWZ14990.1"/>
    </source>
</evidence>
<gene>
    <name evidence="1" type="ORF">Zm00014a_042432</name>
    <name evidence="2" type="ORF">Zm00014a_042433</name>
</gene>
<reference evidence="2 3" key="1">
    <citation type="journal article" date="2018" name="Nat. Genet.">
        <title>Extensive intraspecific gene order and gene structural variations between Mo17 and other maize genomes.</title>
        <authorList>
            <person name="Sun S."/>
            <person name="Zhou Y."/>
            <person name="Chen J."/>
            <person name="Shi J."/>
            <person name="Zhao H."/>
            <person name="Zhao H."/>
            <person name="Song W."/>
            <person name="Zhang M."/>
            <person name="Cui Y."/>
            <person name="Dong X."/>
            <person name="Liu H."/>
            <person name="Ma X."/>
            <person name="Jiao Y."/>
            <person name="Wang B."/>
            <person name="Wei X."/>
            <person name="Stein J.C."/>
            <person name="Glaubitz J.C."/>
            <person name="Lu F."/>
            <person name="Yu G."/>
            <person name="Liang C."/>
            <person name="Fengler K."/>
            <person name="Li B."/>
            <person name="Rafalski A."/>
            <person name="Schnable P.S."/>
            <person name="Ware D.H."/>
            <person name="Buckler E.S."/>
            <person name="Lai J."/>
        </authorList>
    </citation>
    <scope>NUCLEOTIDE SEQUENCE [LARGE SCALE GENOMIC DNA]</scope>
    <source>
        <strain evidence="3">cv. Missouri 17</strain>
        <tissue evidence="2">Seedling</tissue>
    </source>
</reference>